<dbReference type="SUPFAM" id="SSF53098">
    <property type="entry name" value="Ribonuclease H-like"/>
    <property type="match status" value="1"/>
</dbReference>
<reference evidence="2 3" key="1">
    <citation type="submission" date="2016-07" db="EMBL/GenBank/DDBJ databases">
        <title>Draft genome of a psychrotolerant acidophile Acidithiobacillus ferrivorans strain YL15.</title>
        <authorList>
            <person name="Peng T."/>
            <person name="Ma L."/>
            <person name="Nan M."/>
            <person name="An N."/>
            <person name="Wang M."/>
            <person name="Qiu G."/>
            <person name="Zeng W."/>
        </authorList>
    </citation>
    <scope>NUCLEOTIDE SEQUENCE [LARGE SCALE GENOMIC DNA]</scope>
    <source>
        <strain evidence="2 3">YL15</strain>
    </source>
</reference>
<evidence type="ECO:0000313" key="3">
    <source>
        <dbReference type="Proteomes" id="UP000093129"/>
    </source>
</evidence>
<accession>A0A1B9BZ83</accession>
<gene>
    <name evidence="2" type="ORF">BBC27_10240</name>
</gene>
<feature type="domain" description="Transposase IS701-like DDE" evidence="1">
    <location>
        <begin position="2"/>
        <end position="176"/>
    </location>
</feature>
<dbReference type="InterPro" id="IPR038721">
    <property type="entry name" value="IS701-like_DDE_dom"/>
</dbReference>
<evidence type="ECO:0000313" key="2">
    <source>
        <dbReference type="EMBL" id="OCB02974.1"/>
    </source>
</evidence>
<dbReference type="RefSeq" id="WP_065413187.1">
    <property type="nucleotide sequence ID" value="NZ_MASQ01000082.1"/>
</dbReference>
<protein>
    <recommendedName>
        <fullName evidence="1">Transposase IS701-like DDE domain-containing protein</fullName>
    </recommendedName>
</protein>
<evidence type="ECO:0000259" key="1">
    <source>
        <dbReference type="Pfam" id="PF13546"/>
    </source>
</evidence>
<comment type="caution">
    <text evidence="2">The sequence shown here is derived from an EMBL/GenBank/DDBJ whole genome shotgun (WGS) entry which is preliminary data.</text>
</comment>
<organism evidence="2 3">
    <name type="scientific">Acidithiobacillus ferrivorans</name>
    <dbReference type="NCBI Taxonomy" id="160808"/>
    <lineage>
        <taxon>Bacteria</taxon>
        <taxon>Pseudomonadati</taxon>
        <taxon>Pseudomonadota</taxon>
        <taxon>Acidithiobacillia</taxon>
        <taxon>Acidithiobacillales</taxon>
        <taxon>Acidithiobacillaceae</taxon>
        <taxon>Acidithiobacillus</taxon>
    </lineage>
</organism>
<dbReference type="Proteomes" id="UP000093129">
    <property type="component" value="Unassembled WGS sequence"/>
</dbReference>
<dbReference type="EMBL" id="MASQ01000082">
    <property type="protein sequence ID" value="OCB02974.1"/>
    <property type="molecule type" value="Genomic_DNA"/>
</dbReference>
<dbReference type="InterPro" id="IPR012337">
    <property type="entry name" value="RNaseH-like_sf"/>
</dbReference>
<proteinExistence type="predicted"/>
<dbReference type="Pfam" id="PF13546">
    <property type="entry name" value="DDE_5"/>
    <property type="match status" value="1"/>
</dbReference>
<name>A0A1B9BZ83_9PROT</name>
<sequence>MLALDDSINNKTGKRIFGCGFFFDHTAKVNQSTYPWAQNIVMLGLLKPIKGRWSCLPLASRFYHRQKDIDAGKINARSHGQLVTFQSKMAQAAEMILRIAAHFIDKPPLLVVCDSWFSNNGLWKPLSASGQSIHLLSRLRINTALYAEPNDAAKAAKGRPRKYGDRCGSVTDLAESLRDLAQTFSVMLYGKQCDVLAYDQVFMLKNLRCPVRVVWVFRKTQWVAFFTTDLTLSVTQIIEYYGARWKIEAGFKEIKQMEWMPPPTGPAAGRFRRESPLDPDGIKVPRWKFIHGKDKEDSSCRLQLMDWIWQKWSCNCTG</sequence>
<dbReference type="AlphaFoldDB" id="A0A1B9BZ83"/>